<keyword evidence="3 6" id="KW-0812">Transmembrane</keyword>
<name>A0ABY7BKU9_9FIRM</name>
<keyword evidence="8" id="KW-1185">Reference proteome</keyword>
<dbReference type="RefSeq" id="WP_268760778.1">
    <property type="nucleotide sequence ID" value="NZ_CP113865.1"/>
</dbReference>
<protein>
    <submittedName>
        <fullName evidence="7">Flagellar biosynthetic protein FliO</fullName>
    </submittedName>
</protein>
<feature type="transmembrane region" description="Helical" evidence="6">
    <location>
        <begin position="6"/>
        <end position="26"/>
    </location>
</feature>
<evidence type="ECO:0000256" key="6">
    <source>
        <dbReference type="SAM" id="Phobius"/>
    </source>
</evidence>
<reference evidence="7" key="1">
    <citation type="submission" date="2022-12" db="EMBL/GenBank/DDBJ databases">
        <authorList>
            <person name="Bing R.G."/>
            <person name="Willard D.J."/>
            <person name="Manesh M.J.H."/>
            <person name="Laemthong T."/>
            <person name="Crosby J.R."/>
            <person name="Kelly R.M."/>
        </authorList>
    </citation>
    <scope>NUCLEOTIDE SEQUENCE</scope>
    <source>
        <strain evidence="7">DSM 8990</strain>
    </source>
</reference>
<evidence type="ECO:0000256" key="5">
    <source>
        <dbReference type="ARBA" id="ARBA00023136"/>
    </source>
</evidence>
<evidence type="ECO:0000256" key="1">
    <source>
        <dbReference type="ARBA" id="ARBA00004236"/>
    </source>
</evidence>
<organism evidence="7 8">
    <name type="scientific">Caldicellulosiruptor morganii</name>
    <dbReference type="NCBI Taxonomy" id="1387555"/>
    <lineage>
        <taxon>Bacteria</taxon>
        <taxon>Bacillati</taxon>
        <taxon>Bacillota</taxon>
        <taxon>Bacillota incertae sedis</taxon>
        <taxon>Caldicellulosiruptorales</taxon>
        <taxon>Caldicellulosiruptoraceae</taxon>
        <taxon>Caldicellulosiruptor</taxon>
    </lineage>
</organism>
<dbReference type="Proteomes" id="UP001164909">
    <property type="component" value="Chromosome"/>
</dbReference>
<keyword evidence="7" id="KW-0282">Flagellum</keyword>
<evidence type="ECO:0000256" key="2">
    <source>
        <dbReference type="ARBA" id="ARBA00022475"/>
    </source>
</evidence>
<sequence length="131" mass="15135">MMELVLKVIFSLVLVGVLIYLTYFVLKAYSKKVVFRKGEFIKIVDVLPLSSDSMLVLVKVRQRYILLGKTQKSITFLKEFEMSDFSTAEDAEEEISFKDVFDKNLSSSFGLKDKVLNLYTLIKDKDDEAER</sequence>
<keyword evidence="5 6" id="KW-0472">Membrane</keyword>
<dbReference type="EMBL" id="CP113865">
    <property type="protein sequence ID" value="WAM33439.1"/>
    <property type="molecule type" value="Genomic_DNA"/>
</dbReference>
<keyword evidence="4 6" id="KW-1133">Transmembrane helix</keyword>
<keyword evidence="7" id="KW-0966">Cell projection</keyword>
<keyword evidence="7" id="KW-0969">Cilium</keyword>
<accession>A0ABY7BKU9</accession>
<evidence type="ECO:0000256" key="4">
    <source>
        <dbReference type="ARBA" id="ARBA00022989"/>
    </source>
</evidence>
<evidence type="ECO:0000313" key="7">
    <source>
        <dbReference type="EMBL" id="WAM33439.1"/>
    </source>
</evidence>
<keyword evidence="2" id="KW-1003">Cell membrane</keyword>
<evidence type="ECO:0000256" key="3">
    <source>
        <dbReference type="ARBA" id="ARBA00022692"/>
    </source>
</evidence>
<dbReference type="InterPro" id="IPR022781">
    <property type="entry name" value="Flagellar_biosynth_FliO"/>
</dbReference>
<proteinExistence type="predicted"/>
<dbReference type="Pfam" id="PF04347">
    <property type="entry name" value="FliO"/>
    <property type="match status" value="1"/>
</dbReference>
<comment type="subcellular location">
    <subcellularLocation>
        <location evidence="1">Cell membrane</location>
    </subcellularLocation>
</comment>
<gene>
    <name evidence="7" type="ORF">OTK00_001939</name>
</gene>
<evidence type="ECO:0000313" key="8">
    <source>
        <dbReference type="Proteomes" id="UP001164909"/>
    </source>
</evidence>